<evidence type="ECO:0000313" key="2">
    <source>
        <dbReference type="EMBL" id="RKO84538.1"/>
    </source>
</evidence>
<keyword evidence="3" id="KW-1185">Reference proteome</keyword>
<dbReference type="Proteomes" id="UP000269721">
    <property type="component" value="Unassembled WGS sequence"/>
</dbReference>
<dbReference type="SUPFAM" id="SSF82199">
    <property type="entry name" value="SET domain"/>
    <property type="match status" value="1"/>
</dbReference>
<gene>
    <name evidence="2" type="ORF">BDK51DRAFT_31843</name>
</gene>
<evidence type="ECO:0000313" key="3">
    <source>
        <dbReference type="Proteomes" id="UP000269721"/>
    </source>
</evidence>
<feature type="region of interest" description="Disordered" evidence="1">
    <location>
        <begin position="123"/>
        <end position="144"/>
    </location>
</feature>
<protein>
    <submittedName>
        <fullName evidence="2">Uncharacterized protein</fullName>
    </submittedName>
</protein>
<evidence type="ECO:0000256" key="1">
    <source>
        <dbReference type="SAM" id="MobiDB-lite"/>
    </source>
</evidence>
<reference evidence="3" key="1">
    <citation type="journal article" date="2018" name="Nat. Microbiol.">
        <title>Leveraging single-cell genomics to expand the fungal tree of life.</title>
        <authorList>
            <person name="Ahrendt S.R."/>
            <person name="Quandt C.A."/>
            <person name="Ciobanu D."/>
            <person name="Clum A."/>
            <person name="Salamov A."/>
            <person name="Andreopoulos B."/>
            <person name="Cheng J.F."/>
            <person name="Woyke T."/>
            <person name="Pelin A."/>
            <person name="Henrissat B."/>
            <person name="Reynolds N.K."/>
            <person name="Benny G.L."/>
            <person name="Smith M.E."/>
            <person name="James T.Y."/>
            <person name="Grigoriev I.V."/>
        </authorList>
    </citation>
    <scope>NUCLEOTIDE SEQUENCE [LARGE SCALE GENOMIC DNA]</scope>
</reference>
<dbReference type="EMBL" id="KZ999993">
    <property type="protein sequence ID" value="RKO84538.1"/>
    <property type="molecule type" value="Genomic_DNA"/>
</dbReference>
<name>A0A4P9W1E1_9FUNG</name>
<dbReference type="AlphaFoldDB" id="A0A4P9W1E1"/>
<feature type="region of interest" description="Disordered" evidence="1">
    <location>
        <begin position="15"/>
        <end position="49"/>
    </location>
</feature>
<sequence length="243" mass="26076">MQLRFLHDVLASLPPSHSGSASKAHVSVGRGSPAAASSQSEACPAEIPPPSPAPRSFSALFRHFFPTPTPFVELLGMRQMNGFGLWDGANECIGGALYPSASYFNHSCRPNLARITGLRCADDTAAPSEPESAPALPLDSTPPSSSRIPSLADIHKVWSLEPRVTFRAVQPIAAGAGLHHSYIDLTLSRDTRREMLKEGYCFDCACERCCGSPEQEEEYLRTYPCRKCGAVSVPGEPCARCGA</sequence>
<dbReference type="PANTHER" id="PTHR12197:SF294">
    <property type="entry name" value="POTENTIAL PROTEIN LYSINE METHYLTRANSFERASE SET6"/>
    <property type="match status" value="1"/>
</dbReference>
<dbReference type="InterPro" id="IPR046341">
    <property type="entry name" value="SET_dom_sf"/>
</dbReference>
<proteinExistence type="predicted"/>
<accession>A0A4P9W1E1</accession>
<dbReference type="OrthoDB" id="5945798at2759"/>
<dbReference type="InterPro" id="IPR050869">
    <property type="entry name" value="H3K4_H4K5_MeTrfase"/>
</dbReference>
<dbReference type="CDD" id="cd20071">
    <property type="entry name" value="SET_SMYD"/>
    <property type="match status" value="1"/>
</dbReference>
<dbReference type="Gene3D" id="2.170.270.10">
    <property type="entry name" value="SET domain"/>
    <property type="match status" value="1"/>
</dbReference>
<dbReference type="PANTHER" id="PTHR12197">
    <property type="entry name" value="HISTONE-LYSINE N-METHYLTRANSFERASE SMYD"/>
    <property type="match status" value="1"/>
</dbReference>
<feature type="compositionally biased region" description="Low complexity" evidence="1">
    <location>
        <begin position="125"/>
        <end position="138"/>
    </location>
</feature>
<dbReference type="GO" id="GO:0005634">
    <property type="term" value="C:nucleus"/>
    <property type="evidence" value="ECO:0007669"/>
    <property type="project" value="TreeGrafter"/>
</dbReference>
<organism evidence="2 3">
    <name type="scientific">Blyttiomyces helicus</name>
    <dbReference type="NCBI Taxonomy" id="388810"/>
    <lineage>
        <taxon>Eukaryota</taxon>
        <taxon>Fungi</taxon>
        <taxon>Fungi incertae sedis</taxon>
        <taxon>Chytridiomycota</taxon>
        <taxon>Chytridiomycota incertae sedis</taxon>
        <taxon>Chytridiomycetes</taxon>
        <taxon>Chytridiomycetes incertae sedis</taxon>
        <taxon>Blyttiomyces</taxon>
    </lineage>
</organism>